<evidence type="ECO:0000313" key="8">
    <source>
        <dbReference type="Proteomes" id="UP001634394"/>
    </source>
</evidence>
<evidence type="ECO:0000256" key="5">
    <source>
        <dbReference type="SAM" id="Coils"/>
    </source>
</evidence>
<dbReference type="InterPro" id="IPR001680">
    <property type="entry name" value="WD40_rpt"/>
</dbReference>
<dbReference type="PRINTS" id="PR00320">
    <property type="entry name" value="GPROTEINBRPT"/>
</dbReference>
<dbReference type="Pfam" id="PF04003">
    <property type="entry name" value="Utp12"/>
    <property type="match status" value="1"/>
</dbReference>
<dbReference type="InterPro" id="IPR019775">
    <property type="entry name" value="WD40_repeat_CS"/>
</dbReference>
<keyword evidence="8" id="KW-1185">Reference proteome</keyword>
<gene>
    <name evidence="7" type="ORF">ACJMK2_027991</name>
</gene>
<organism evidence="7 8">
    <name type="scientific">Sinanodonta woodiana</name>
    <name type="common">Chinese pond mussel</name>
    <name type="synonym">Anodonta woodiana</name>
    <dbReference type="NCBI Taxonomy" id="1069815"/>
    <lineage>
        <taxon>Eukaryota</taxon>
        <taxon>Metazoa</taxon>
        <taxon>Spiralia</taxon>
        <taxon>Lophotrochozoa</taxon>
        <taxon>Mollusca</taxon>
        <taxon>Bivalvia</taxon>
        <taxon>Autobranchia</taxon>
        <taxon>Heteroconchia</taxon>
        <taxon>Palaeoheterodonta</taxon>
        <taxon>Unionida</taxon>
        <taxon>Unionoidea</taxon>
        <taxon>Unionidae</taxon>
        <taxon>Unioninae</taxon>
        <taxon>Sinanodonta</taxon>
    </lineage>
</organism>
<feature type="repeat" description="WD" evidence="4">
    <location>
        <begin position="103"/>
        <end position="136"/>
    </location>
</feature>
<dbReference type="EMBL" id="JBJQND010000003">
    <property type="protein sequence ID" value="KAL3881565.1"/>
    <property type="molecule type" value="Genomic_DNA"/>
</dbReference>
<evidence type="ECO:0000256" key="1">
    <source>
        <dbReference type="ARBA" id="ARBA00022574"/>
    </source>
</evidence>
<evidence type="ECO:0000313" key="7">
    <source>
        <dbReference type="EMBL" id="KAL3881565.1"/>
    </source>
</evidence>
<dbReference type="AlphaFoldDB" id="A0ABD3X744"/>
<evidence type="ECO:0000256" key="4">
    <source>
        <dbReference type="PROSITE-ProRule" id="PRU00221"/>
    </source>
</evidence>
<keyword evidence="5" id="KW-0175">Coiled coil</keyword>
<keyword evidence="1 4" id="KW-0853">WD repeat</keyword>
<reference evidence="7 8" key="1">
    <citation type="submission" date="2024-11" db="EMBL/GenBank/DDBJ databases">
        <title>Chromosome-level genome assembly of the freshwater bivalve Anodonta woodiana.</title>
        <authorList>
            <person name="Chen X."/>
        </authorList>
    </citation>
    <scope>NUCLEOTIDE SEQUENCE [LARGE SCALE GENOMIC DNA]</scope>
    <source>
        <strain evidence="7">MN2024</strain>
        <tissue evidence="7">Gills</tissue>
    </source>
</reference>
<dbReference type="PANTHER" id="PTHR19853">
    <property type="entry name" value="WD REPEAT CONTAINING PROTEIN 3 WDR3"/>
    <property type="match status" value="1"/>
</dbReference>
<dbReference type="InterPro" id="IPR051570">
    <property type="entry name" value="TBC1_cilium_biogenesis"/>
</dbReference>
<dbReference type="Pfam" id="PF25173">
    <property type="entry name" value="Beta-prop_WDR3_1st"/>
    <property type="match status" value="1"/>
</dbReference>
<dbReference type="SUPFAM" id="SSF50978">
    <property type="entry name" value="WD40 repeat-like"/>
    <property type="match status" value="2"/>
</dbReference>
<comment type="caution">
    <text evidence="7">The sequence shown here is derived from an EMBL/GenBank/DDBJ whole genome shotgun (WGS) entry which is preliminary data.</text>
</comment>
<feature type="repeat" description="WD" evidence="4">
    <location>
        <begin position="494"/>
        <end position="528"/>
    </location>
</feature>
<dbReference type="CDD" id="cd00200">
    <property type="entry name" value="WD40"/>
    <property type="match status" value="2"/>
</dbReference>
<feature type="repeat" description="WD" evidence="4">
    <location>
        <begin position="145"/>
        <end position="186"/>
    </location>
</feature>
<feature type="domain" description="Small-subunit processome Utp12" evidence="6">
    <location>
        <begin position="809"/>
        <end position="911"/>
    </location>
</feature>
<dbReference type="Pfam" id="PF25172">
    <property type="entry name" value="Beta-prop_WDR3_2nd"/>
    <property type="match status" value="1"/>
</dbReference>
<dbReference type="FunFam" id="2.130.10.10:FF:000172">
    <property type="entry name" value="WD repeat domain 3"/>
    <property type="match status" value="1"/>
</dbReference>
<feature type="coiled-coil region" evidence="5">
    <location>
        <begin position="318"/>
        <end position="357"/>
    </location>
</feature>
<evidence type="ECO:0000256" key="3">
    <source>
        <dbReference type="ARBA" id="ARBA00038229"/>
    </source>
</evidence>
<feature type="repeat" description="WD" evidence="4">
    <location>
        <begin position="591"/>
        <end position="632"/>
    </location>
</feature>
<feature type="coiled-coil region" evidence="5">
    <location>
        <begin position="761"/>
        <end position="791"/>
    </location>
</feature>
<accession>A0ABD3X744</accession>
<protein>
    <recommendedName>
        <fullName evidence="6">Small-subunit processome Utp12 domain-containing protein</fullName>
    </recommendedName>
</protein>
<dbReference type="Proteomes" id="UP001634394">
    <property type="component" value="Unassembled WGS sequence"/>
</dbReference>
<sequence length="947" mass="107361">MGLTRQYLRYAPSTVFGLIGSQKSNVVYLELHGVLGKYCMVGACEDVIVWDLRTGEKVLTLRGDNQEVTKVARSPDKKHVAVGYNNGMIRIFNLTTGDSVITFSGHKSAITALKYDSKGLRLASGAKDTDVIVWDIVNECGLYRMKGHKGLVTQAEFLKTRNILITSSKDTFVKFWDLDTQHCFKTLVGHRSEVYDFVLLRNETRLVTGSGDMDLRVWDINYMDKAEEEKEDSEPVLKKAKMSADDRLANIEEEMEENEEELQILTCTKVGSVMRQGRDRVVSMATDQQETILTCHGNDSSLEVFQLPSEADLKKLLLKRQKKMRRKLRQQTDDGQEEKMEDEAIVAELKLEEEIRKMCMINMSGKIISADVVMEGPTVAKVVTLLNKNMLECCSLRTDEKKPEATNRSQLSMLGHHSDVRTVCFSSDNTAILSASAESIKIWNRVSLQSIRTMACDYALCSMFAPGDRHVIIGTKSGKLQIFDIGAGVMLESIEAHTGAVWSIAMAPDKRSIVSGSADKHVKFWNFELVSSEDSTTSSKRLTLQHTRTLMMDEDVLFVKYSPDQRLMAISLLDSTVKVFFADTLKFFLSLYGHKLPVLCMDISYDSTMIVTGSADRNIKIWGLDFGDCHKSIFAHDDSIMCIQFISKTHMFFSGGKDRKVKQWDADNFEHVITLEGHHAEVWCMDVTSSGNYLVTGSHDKSLRLWERTQEPLVLEEEREMEREKEYEESVAQGGEPVVPGETNTEAGLAGKKTVETVKSAERLMEAVELYKEETEKLRQHVLNCEKFKKQLPGPELHPMFLTLNVKTPEQYMLAVLKKVRSSELEEALLVLPFSYVIDLMKIFDIFISRSLEVELICRCLFFLLRIHHGQITTNQVLLPIIDRLRSQTKDRVCVMRDQIGFNLAGMQFLQADIESAENVMFFSDATGRFQVKKKKQKKKAVLAFKV</sequence>
<dbReference type="PROSITE" id="PS50294">
    <property type="entry name" value="WD_REPEATS_REGION"/>
    <property type="match status" value="7"/>
</dbReference>
<dbReference type="FunFam" id="2.130.10.10:FF:000178">
    <property type="entry name" value="WD repeat domain 3"/>
    <property type="match status" value="1"/>
</dbReference>
<feature type="repeat" description="WD" evidence="4">
    <location>
        <begin position="61"/>
        <end position="102"/>
    </location>
</feature>
<dbReference type="InterPro" id="IPR015943">
    <property type="entry name" value="WD40/YVTN_repeat-like_dom_sf"/>
</dbReference>
<feature type="coiled-coil region" evidence="5">
    <location>
        <begin position="241"/>
        <end position="268"/>
    </location>
</feature>
<dbReference type="InterPro" id="IPR036322">
    <property type="entry name" value="WD40_repeat_dom_sf"/>
</dbReference>
<dbReference type="PROSITE" id="PS00678">
    <property type="entry name" value="WD_REPEATS_1"/>
    <property type="match status" value="4"/>
</dbReference>
<dbReference type="PANTHER" id="PTHR19853:SF0">
    <property type="entry name" value="WD REPEAT-CONTAINING PROTEIN 3"/>
    <property type="match status" value="1"/>
</dbReference>
<evidence type="ECO:0000256" key="2">
    <source>
        <dbReference type="ARBA" id="ARBA00022737"/>
    </source>
</evidence>
<dbReference type="Gene3D" id="2.130.10.10">
    <property type="entry name" value="YVTN repeat-like/Quinoprotein amine dehydrogenase"/>
    <property type="match status" value="3"/>
</dbReference>
<dbReference type="InterPro" id="IPR020472">
    <property type="entry name" value="WD40_PAC1"/>
</dbReference>
<proteinExistence type="inferred from homology"/>
<evidence type="ECO:0000259" key="6">
    <source>
        <dbReference type="Pfam" id="PF04003"/>
    </source>
</evidence>
<feature type="repeat" description="WD" evidence="4">
    <location>
        <begin position="633"/>
        <end position="674"/>
    </location>
</feature>
<keyword evidence="2" id="KW-0677">Repeat</keyword>
<dbReference type="InterPro" id="IPR007148">
    <property type="entry name" value="SSU_processome_Utp12"/>
</dbReference>
<feature type="repeat" description="WD" evidence="4">
    <location>
        <begin position="187"/>
        <end position="228"/>
    </location>
</feature>
<dbReference type="PROSITE" id="PS50082">
    <property type="entry name" value="WD_REPEATS_2"/>
    <property type="match status" value="8"/>
</dbReference>
<feature type="repeat" description="WD" evidence="4">
    <location>
        <begin position="675"/>
        <end position="707"/>
    </location>
</feature>
<dbReference type="SMART" id="SM00320">
    <property type="entry name" value="WD40"/>
    <property type="match status" value="11"/>
</dbReference>
<name>A0ABD3X744_SINWO</name>
<comment type="similarity">
    <text evidence="3">Belongs to the WD repeat WDR3/UTP12 family.</text>
</comment>